<feature type="domain" description="PAC" evidence="5">
    <location>
        <begin position="330"/>
        <end position="385"/>
    </location>
</feature>
<feature type="domain" description="PAS" evidence="4">
    <location>
        <begin position="382"/>
        <end position="452"/>
    </location>
</feature>
<dbReference type="SUPFAM" id="SSF55785">
    <property type="entry name" value="PYP-like sensor domain (PAS domain)"/>
    <property type="match status" value="4"/>
</dbReference>
<dbReference type="InterPro" id="IPR000014">
    <property type="entry name" value="PAS"/>
</dbReference>
<dbReference type="RefSeq" id="WP_142985504.1">
    <property type="nucleotide sequence ID" value="NZ_FXTD01000002.1"/>
</dbReference>
<feature type="region of interest" description="Disordered" evidence="2">
    <location>
        <begin position="537"/>
        <end position="557"/>
    </location>
</feature>
<dbReference type="GO" id="GO:0006355">
    <property type="term" value="P:regulation of DNA-templated transcription"/>
    <property type="evidence" value="ECO:0007669"/>
    <property type="project" value="InterPro"/>
</dbReference>
<dbReference type="InterPro" id="IPR013656">
    <property type="entry name" value="PAS_4"/>
</dbReference>
<evidence type="ECO:0000259" key="4">
    <source>
        <dbReference type="PROSITE" id="PS50112"/>
    </source>
</evidence>
<dbReference type="Pfam" id="PF00989">
    <property type="entry name" value="PAS"/>
    <property type="match status" value="2"/>
</dbReference>
<feature type="compositionally biased region" description="Low complexity" evidence="2">
    <location>
        <begin position="546"/>
        <end position="557"/>
    </location>
</feature>
<dbReference type="CDD" id="cd00130">
    <property type="entry name" value="PAS"/>
    <property type="match status" value="4"/>
</dbReference>
<dbReference type="InterPro" id="IPR004358">
    <property type="entry name" value="Sig_transdc_His_kin-like_C"/>
</dbReference>
<dbReference type="InterPro" id="IPR052155">
    <property type="entry name" value="Biofilm_reg_signaling"/>
</dbReference>
<keyword evidence="7" id="KW-1185">Reference proteome</keyword>
<accession>A0A521B724</accession>
<evidence type="ECO:0000256" key="1">
    <source>
        <dbReference type="SAM" id="Coils"/>
    </source>
</evidence>
<evidence type="ECO:0000313" key="6">
    <source>
        <dbReference type="EMBL" id="SMO42904.1"/>
    </source>
</evidence>
<dbReference type="SMART" id="SM00086">
    <property type="entry name" value="PAC"/>
    <property type="match status" value="2"/>
</dbReference>
<dbReference type="InterPro" id="IPR036890">
    <property type="entry name" value="HATPase_C_sf"/>
</dbReference>
<sequence length="740" mass="81958">MPSHAPADRPDSFGDGFFESFVEGSSDPVISLDEEGTVVYASPAVESVLEHAASDLSGRRLASLVPETTAEKRDRSIRARLDDPERLVGEGDVTVPLASADGSAHSFSVRFHDHEVDGRRVYTGSFRERTESDRGRELRTFRNLIEQAGHAIYVTDTDGTIEYVNPAFTEHTGYEAEEAIGETPAILNSGEMSDEYFESLWETIRTGEVWEEEIVDRRKDGEQYHAHQTIAPVLDDAGTVSRFVAIQTDITERKAAVGRLKQYRDIVEQLDEPILLQDRDGEFELLNEAVSEFAGVSREELYGDDEFAFMNPETAATIDDRRREVLETEETAEYEVSPTFERSEREATFSTRRYPYYDEDGELSGTFAICRDVTDIKSRERELERFERAIDGATDLIAAVDREGQFLFANRQYRTYHGIDETDVSGLTVGDVVDADQFPDVKRHVDRALRGHSIEYRTTRTHPDRGTRTFDVRYYPLEASDEDREGEVVGVVGVLRDVTDSENRSRQLRVVDRVLQHNLRNAMTVIRGRAEQIADGNVRGYDSPEDGSAGPADPADAASDIVSRADELLTTSEKAHHITEVLSDPPTAERVDVGRTVDQLVEATAAEFPNASVSASTPAAGEAIASATGWIDRAIRELIHNAIVHHDRDRQSVEVAVESTAEAVVIRVVDDGPGLNGMNRDVLETGRAVDALYHGSGLGLWLVYWVLQQSGGSATAADAEPRGTVVTVTLPRREDSVSGS</sequence>
<feature type="domain" description="PAC" evidence="5">
    <location>
        <begin position="452"/>
        <end position="510"/>
    </location>
</feature>
<dbReference type="InterPro" id="IPR003594">
    <property type="entry name" value="HATPase_dom"/>
</dbReference>
<proteinExistence type="predicted"/>
<name>A0A521B724_9EURY</name>
<dbReference type="PROSITE" id="PS50112">
    <property type="entry name" value="PAS"/>
    <property type="match status" value="4"/>
</dbReference>
<dbReference type="InterPro" id="IPR035965">
    <property type="entry name" value="PAS-like_dom_sf"/>
</dbReference>
<evidence type="ECO:0000313" key="7">
    <source>
        <dbReference type="Proteomes" id="UP000319712"/>
    </source>
</evidence>
<dbReference type="EMBL" id="FXTD01000002">
    <property type="protein sequence ID" value="SMO42904.1"/>
    <property type="molecule type" value="Genomic_DNA"/>
</dbReference>
<evidence type="ECO:0000259" key="3">
    <source>
        <dbReference type="PROSITE" id="PS50109"/>
    </source>
</evidence>
<dbReference type="PANTHER" id="PTHR44757">
    <property type="entry name" value="DIGUANYLATE CYCLASE DGCP"/>
    <property type="match status" value="1"/>
</dbReference>
<reference evidence="6 7" key="1">
    <citation type="submission" date="2017-05" db="EMBL/GenBank/DDBJ databases">
        <authorList>
            <person name="Varghese N."/>
            <person name="Submissions S."/>
        </authorList>
    </citation>
    <scope>NUCLEOTIDE SEQUENCE [LARGE SCALE GENOMIC DNA]</scope>
    <source>
        <strain evidence="6 7">DSM 19504</strain>
    </source>
</reference>
<dbReference type="SMART" id="SM00091">
    <property type="entry name" value="PAS"/>
    <property type="match status" value="4"/>
</dbReference>
<feature type="coiled-coil region" evidence="1">
    <location>
        <begin position="376"/>
        <end position="403"/>
    </location>
</feature>
<feature type="domain" description="PAC" evidence="5">
    <location>
        <begin position="208"/>
        <end position="262"/>
    </location>
</feature>
<dbReference type="Pfam" id="PF02518">
    <property type="entry name" value="HATPase_c"/>
    <property type="match status" value="1"/>
</dbReference>
<dbReference type="InterPro" id="IPR000700">
    <property type="entry name" value="PAS-assoc_C"/>
</dbReference>
<feature type="domain" description="PAS" evidence="4">
    <location>
        <begin position="259"/>
        <end position="329"/>
    </location>
</feature>
<keyword evidence="1" id="KW-0175">Coiled coil</keyword>
<organism evidence="6 7">
    <name type="scientific">Halorubrum cibi</name>
    <dbReference type="NCBI Taxonomy" id="413815"/>
    <lineage>
        <taxon>Archaea</taxon>
        <taxon>Methanobacteriati</taxon>
        <taxon>Methanobacteriota</taxon>
        <taxon>Stenosarchaea group</taxon>
        <taxon>Halobacteria</taxon>
        <taxon>Halobacteriales</taxon>
        <taxon>Haloferacaceae</taxon>
        <taxon>Halorubrum</taxon>
    </lineage>
</organism>
<feature type="domain" description="PAS" evidence="4">
    <location>
        <begin position="14"/>
        <end position="84"/>
    </location>
</feature>
<dbReference type="Gene3D" id="3.30.565.10">
    <property type="entry name" value="Histidine kinase-like ATPase, C-terminal domain"/>
    <property type="match status" value="1"/>
</dbReference>
<dbReference type="OrthoDB" id="200505at2157"/>
<dbReference type="PROSITE" id="PS50109">
    <property type="entry name" value="HIS_KIN"/>
    <property type="match status" value="1"/>
</dbReference>
<dbReference type="InterPro" id="IPR001610">
    <property type="entry name" value="PAC"/>
</dbReference>
<dbReference type="AlphaFoldDB" id="A0A521B724"/>
<dbReference type="PRINTS" id="PR00344">
    <property type="entry name" value="BCTRLSENSOR"/>
</dbReference>
<evidence type="ECO:0000256" key="2">
    <source>
        <dbReference type="SAM" id="MobiDB-lite"/>
    </source>
</evidence>
<dbReference type="SUPFAM" id="SSF55874">
    <property type="entry name" value="ATPase domain of HSP90 chaperone/DNA topoisomerase II/histidine kinase"/>
    <property type="match status" value="1"/>
</dbReference>
<dbReference type="GO" id="GO:0016772">
    <property type="term" value="F:transferase activity, transferring phosphorus-containing groups"/>
    <property type="evidence" value="ECO:0007669"/>
    <property type="project" value="InterPro"/>
</dbReference>
<dbReference type="SMART" id="SM00387">
    <property type="entry name" value="HATPase_c"/>
    <property type="match status" value="1"/>
</dbReference>
<dbReference type="PANTHER" id="PTHR44757:SF2">
    <property type="entry name" value="BIOFILM ARCHITECTURE MAINTENANCE PROTEIN MBAA"/>
    <property type="match status" value="1"/>
</dbReference>
<feature type="domain" description="Histidine kinase" evidence="3">
    <location>
        <begin position="514"/>
        <end position="734"/>
    </location>
</feature>
<dbReference type="Gene3D" id="3.30.450.20">
    <property type="entry name" value="PAS domain"/>
    <property type="match status" value="4"/>
</dbReference>
<gene>
    <name evidence="6" type="ORF">SAMN06264867_10264</name>
</gene>
<dbReference type="Proteomes" id="UP000319712">
    <property type="component" value="Unassembled WGS sequence"/>
</dbReference>
<dbReference type="NCBIfam" id="TIGR00229">
    <property type="entry name" value="sensory_box"/>
    <property type="match status" value="4"/>
</dbReference>
<evidence type="ECO:0000259" key="5">
    <source>
        <dbReference type="PROSITE" id="PS50113"/>
    </source>
</evidence>
<dbReference type="Pfam" id="PF08448">
    <property type="entry name" value="PAS_4"/>
    <property type="match status" value="2"/>
</dbReference>
<dbReference type="InterPro" id="IPR005467">
    <property type="entry name" value="His_kinase_dom"/>
</dbReference>
<dbReference type="PROSITE" id="PS50113">
    <property type="entry name" value="PAC"/>
    <property type="match status" value="3"/>
</dbReference>
<feature type="domain" description="PAS" evidence="4">
    <location>
        <begin position="137"/>
        <end position="183"/>
    </location>
</feature>
<dbReference type="InterPro" id="IPR013767">
    <property type="entry name" value="PAS_fold"/>
</dbReference>
<protein>
    <submittedName>
        <fullName evidence="6">PAS domain S-box-containing protein</fullName>
    </submittedName>
</protein>